<dbReference type="InterPro" id="IPR029058">
    <property type="entry name" value="AB_hydrolase_fold"/>
</dbReference>
<protein>
    <submittedName>
        <fullName evidence="2">Sterol reductase lamin b receptor</fullName>
    </submittedName>
</protein>
<dbReference type="PANTHER" id="PTHR43798">
    <property type="entry name" value="MONOACYLGLYCEROL LIPASE"/>
    <property type="match status" value="1"/>
</dbReference>
<accession>A0ABR4PNP9</accession>
<name>A0ABR4PNP9_9HELO</name>
<dbReference type="Proteomes" id="UP001629113">
    <property type="component" value="Unassembled WGS sequence"/>
</dbReference>
<dbReference type="EMBL" id="JBFCZG010000003">
    <property type="protein sequence ID" value="KAL3424967.1"/>
    <property type="molecule type" value="Genomic_DNA"/>
</dbReference>
<evidence type="ECO:0000313" key="2">
    <source>
        <dbReference type="EMBL" id="KAL3424967.1"/>
    </source>
</evidence>
<organism evidence="2 3">
    <name type="scientific">Phlyctema vagabunda</name>
    <dbReference type="NCBI Taxonomy" id="108571"/>
    <lineage>
        <taxon>Eukaryota</taxon>
        <taxon>Fungi</taxon>
        <taxon>Dikarya</taxon>
        <taxon>Ascomycota</taxon>
        <taxon>Pezizomycotina</taxon>
        <taxon>Leotiomycetes</taxon>
        <taxon>Helotiales</taxon>
        <taxon>Dermateaceae</taxon>
        <taxon>Phlyctema</taxon>
    </lineage>
</organism>
<keyword evidence="2" id="KW-0675">Receptor</keyword>
<dbReference type="PRINTS" id="PR00412">
    <property type="entry name" value="EPOXHYDRLASE"/>
</dbReference>
<dbReference type="Gene3D" id="3.40.50.1820">
    <property type="entry name" value="alpha/beta hydrolase"/>
    <property type="match status" value="1"/>
</dbReference>
<proteinExistence type="predicted"/>
<dbReference type="Pfam" id="PF00561">
    <property type="entry name" value="Abhydrolase_1"/>
    <property type="match status" value="1"/>
</dbReference>
<reference evidence="2 3" key="1">
    <citation type="submission" date="2024-06" db="EMBL/GenBank/DDBJ databases">
        <title>Complete genome of Phlyctema vagabunda strain 19-DSS-EL-015.</title>
        <authorList>
            <person name="Fiorenzani C."/>
        </authorList>
    </citation>
    <scope>NUCLEOTIDE SEQUENCE [LARGE SCALE GENOMIC DNA]</scope>
    <source>
        <strain evidence="2 3">19-DSS-EL-015</strain>
    </source>
</reference>
<dbReference type="SUPFAM" id="SSF53474">
    <property type="entry name" value="alpha/beta-Hydrolases"/>
    <property type="match status" value="1"/>
</dbReference>
<evidence type="ECO:0000259" key="1">
    <source>
        <dbReference type="Pfam" id="PF00561"/>
    </source>
</evidence>
<evidence type="ECO:0000313" key="3">
    <source>
        <dbReference type="Proteomes" id="UP001629113"/>
    </source>
</evidence>
<sequence>MGNFTTNDRISLVYQEHGSPSSPPLILLHGFTGSSEVWKRNIPALAEKYHVYAPDLRGHGASDKPKHGYHVSRLAMDLRELLTHLDLEKREDVRVIGGSLGCSILWCYAELFTTSPFSHMVFVDQSPLQNSTLDGWDSRFCNRGMNSSTAVAALQATLSLSPETAHRGTIAGCLSYRSHPRTTDKIQAGSAEAQEDEAFFLSEALKGNAEWYGRLMADHTALDWRYSIPANFGSASKSKTKVFVVASSRSGCFPSLGPMAVVELINRRPGGGKVTENEKARGVVVEWGGHWCYWEDPEKFDKLVLDFLAEDVKL</sequence>
<dbReference type="InterPro" id="IPR000639">
    <property type="entry name" value="Epox_hydrolase-like"/>
</dbReference>
<gene>
    <name evidence="2" type="ORF">PVAG01_04248</name>
</gene>
<keyword evidence="3" id="KW-1185">Reference proteome</keyword>
<dbReference type="InterPro" id="IPR000073">
    <property type="entry name" value="AB_hydrolase_1"/>
</dbReference>
<dbReference type="PANTHER" id="PTHR43798:SF33">
    <property type="entry name" value="HYDROLASE, PUTATIVE (AFU_ORTHOLOGUE AFUA_2G14860)-RELATED"/>
    <property type="match status" value="1"/>
</dbReference>
<dbReference type="InterPro" id="IPR050266">
    <property type="entry name" value="AB_hydrolase_sf"/>
</dbReference>
<feature type="domain" description="AB hydrolase-1" evidence="1">
    <location>
        <begin position="23"/>
        <end position="127"/>
    </location>
</feature>
<comment type="caution">
    <text evidence="2">The sequence shown here is derived from an EMBL/GenBank/DDBJ whole genome shotgun (WGS) entry which is preliminary data.</text>
</comment>